<evidence type="ECO:0000256" key="3">
    <source>
        <dbReference type="ARBA" id="ARBA00004141"/>
    </source>
</evidence>
<feature type="transmembrane region" description="Helical" evidence="16">
    <location>
        <begin position="34"/>
        <end position="56"/>
    </location>
</feature>
<keyword evidence="14" id="KW-0408">Iron</keyword>
<comment type="caution">
    <text evidence="17">The sequence shown here is derived from an EMBL/GenBank/DDBJ whole genome shotgun (WGS) entry which is preliminary data.</text>
</comment>
<evidence type="ECO:0000256" key="6">
    <source>
        <dbReference type="ARBA" id="ARBA00019425"/>
    </source>
</evidence>
<evidence type="ECO:0000256" key="14">
    <source>
        <dbReference type="ARBA" id="ARBA00023004"/>
    </source>
</evidence>
<evidence type="ECO:0000313" key="17">
    <source>
        <dbReference type="EMBL" id="MBR0655349.1"/>
    </source>
</evidence>
<gene>
    <name evidence="17" type="primary">sdhD</name>
    <name evidence="17" type="ORF">GXW79_09665</name>
</gene>
<keyword evidence="15 16" id="KW-0472">Membrane</keyword>
<feature type="transmembrane region" description="Helical" evidence="16">
    <location>
        <begin position="68"/>
        <end position="90"/>
    </location>
</feature>
<dbReference type="Proteomes" id="UP001196068">
    <property type="component" value="Unassembled WGS sequence"/>
</dbReference>
<evidence type="ECO:0000256" key="5">
    <source>
        <dbReference type="ARBA" id="ARBA00011558"/>
    </source>
</evidence>
<evidence type="ECO:0000256" key="9">
    <source>
        <dbReference type="ARBA" id="ARBA00022617"/>
    </source>
</evidence>
<keyword evidence="10 16" id="KW-0812">Transmembrane</keyword>
<dbReference type="GO" id="GO:0020037">
    <property type="term" value="F:heme binding"/>
    <property type="evidence" value="ECO:0007669"/>
    <property type="project" value="InterPro"/>
</dbReference>
<comment type="subunit">
    <text evidence="5">Part of an enzyme complex containing four subunits: a flavoprotein, an iron-sulfur protein, plus two membrane-anchoring proteins, SdhC and SdhD.</text>
</comment>
<feature type="transmembrane region" description="Helical" evidence="16">
    <location>
        <begin position="102"/>
        <end position="127"/>
    </location>
</feature>
<keyword evidence="18" id="KW-1185">Reference proteome</keyword>
<dbReference type="GO" id="GO:0016020">
    <property type="term" value="C:membrane"/>
    <property type="evidence" value="ECO:0007669"/>
    <property type="project" value="UniProtKB-SubCell"/>
</dbReference>
<evidence type="ECO:0000256" key="10">
    <source>
        <dbReference type="ARBA" id="ARBA00022692"/>
    </source>
</evidence>
<keyword evidence="7" id="KW-0813">Transport</keyword>
<evidence type="ECO:0000256" key="13">
    <source>
        <dbReference type="ARBA" id="ARBA00022989"/>
    </source>
</evidence>
<name>A0AAF1KKK7_9PROT</name>
<dbReference type="AlphaFoldDB" id="A0AAF1KKK7"/>
<reference evidence="17" key="2">
    <citation type="journal article" date="2021" name="Syst. Appl. Microbiol.">
        <title>Roseomonas hellenica sp. nov., isolated from roots of wild-growing Alkanna tinctoria.</title>
        <authorList>
            <person name="Rat A."/>
            <person name="Naranjo H.D."/>
            <person name="Lebbe L."/>
            <person name="Cnockaert M."/>
            <person name="Krigas N."/>
            <person name="Grigoriadou K."/>
            <person name="Maloupa E."/>
            <person name="Willems A."/>
        </authorList>
    </citation>
    <scope>NUCLEOTIDE SEQUENCE</scope>
    <source>
        <strain evidence="17">LMG 28251</strain>
    </source>
</reference>
<sequence length="128" mass="13898">MATPSLRSPLGRVRGLGSARSGTHHWWMQRVTSIALLPLTIWLVFALASLAGAGFSEAQVWVARPFNAVLLLAFLGAGFHHTAAGLQVVIEDYVKPDSRRIVVMLVVKGLCALLWLMASLAVLRIALR</sequence>
<dbReference type="EMBL" id="JAAEDH010000009">
    <property type="protein sequence ID" value="MBR0655349.1"/>
    <property type="molecule type" value="Genomic_DNA"/>
</dbReference>
<keyword evidence="12" id="KW-0249">Electron transport</keyword>
<proteinExistence type="predicted"/>
<evidence type="ECO:0000256" key="15">
    <source>
        <dbReference type="ARBA" id="ARBA00023136"/>
    </source>
</evidence>
<dbReference type="Pfam" id="PF01127">
    <property type="entry name" value="Sdh_cyt"/>
    <property type="match status" value="1"/>
</dbReference>
<organism evidence="17 18">
    <name type="scientific">Plastoroseomonas arctica</name>
    <dbReference type="NCBI Taxonomy" id="1509237"/>
    <lineage>
        <taxon>Bacteria</taxon>
        <taxon>Pseudomonadati</taxon>
        <taxon>Pseudomonadota</taxon>
        <taxon>Alphaproteobacteria</taxon>
        <taxon>Acetobacterales</taxon>
        <taxon>Acetobacteraceae</taxon>
        <taxon>Plastoroseomonas</taxon>
    </lineage>
</organism>
<evidence type="ECO:0000256" key="2">
    <source>
        <dbReference type="ARBA" id="ARBA00004050"/>
    </source>
</evidence>
<evidence type="ECO:0000256" key="16">
    <source>
        <dbReference type="SAM" id="Phobius"/>
    </source>
</evidence>
<keyword evidence="11" id="KW-0479">Metal-binding</keyword>
<evidence type="ECO:0000256" key="4">
    <source>
        <dbReference type="ARBA" id="ARBA00005163"/>
    </source>
</evidence>
<comment type="function">
    <text evidence="2">Membrane-anchoring subunit of succinate dehydrogenase (SDH).</text>
</comment>
<evidence type="ECO:0000256" key="12">
    <source>
        <dbReference type="ARBA" id="ARBA00022982"/>
    </source>
</evidence>
<dbReference type="InterPro" id="IPR000701">
    <property type="entry name" value="SuccDH_FuR_B_TM-su"/>
</dbReference>
<evidence type="ECO:0000256" key="1">
    <source>
        <dbReference type="ARBA" id="ARBA00001971"/>
    </source>
</evidence>
<evidence type="ECO:0000313" key="18">
    <source>
        <dbReference type="Proteomes" id="UP001196068"/>
    </source>
</evidence>
<dbReference type="NCBIfam" id="TIGR02968">
    <property type="entry name" value="succ_dehyd_anc"/>
    <property type="match status" value="1"/>
</dbReference>
<evidence type="ECO:0000256" key="8">
    <source>
        <dbReference type="ARBA" id="ARBA00022532"/>
    </source>
</evidence>
<dbReference type="GO" id="GO:0046872">
    <property type="term" value="F:metal ion binding"/>
    <property type="evidence" value="ECO:0007669"/>
    <property type="project" value="UniProtKB-KW"/>
</dbReference>
<dbReference type="Gene3D" id="1.20.1300.10">
    <property type="entry name" value="Fumarate reductase/succinate dehydrogenase, transmembrane subunit"/>
    <property type="match status" value="1"/>
</dbReference>
<dbReference type="InterPro" id="IPR034804">
    <property type="entry name" value="SQR/QFR_C/D"/>
</dbReference>
<reference evidence="17" key="1">
    <citation type="submission" date="2020-01" db="EMBL/GenBank/DDBJ databases">
        <authorList>
            <person name="Rat A."/>
        </authorList>
    </citation>
    <scope>NUCLEOTIDE SEQUENCE</scope>
    <source>
        <strain evidence="17">LMG 28251</strain>
    </source>
</reference>
<keyword evidence="9" id="KW-0349">Heme</keyword>
<dbReference type="CDD" id="cd03495">
    <property type="entry name" value="SQR_TypeC_SdhD_like"/>
    <property type="match status" value="1"/>
</dbReference>
<keyword evidence="8" id="KW-0816">Tricarboxylic acid cycle</keyword>
<comment type="subcellular location">
    <subcellularLocation>
        <location evidence="3">Membrane</location>
        <topology evidence="3">Multi-pass membrane protein</topology>
    </subcellularLocation>
</comment>
<comment type="pathway">
    <text evidence="4">Carbohydrate metabolism; tricarboxylic acid cycle.</text>
</comment>
<comment type="cofactor">
    <cofactor evidence="1">
        <name>heme</name>
        <dbReference type="ChEBI" id="CHEBI:30413"/>
    </cofactor>
</comment>
<dbReference type="GO" id="GO:0006099">
    <property type="term" value="P:tricarboxylic acid cycle"/>
    <property type="evidence" value="ECO:0007669"/>
    <property type="project" value="UniProtKB-KW"/>
</dbReference>
<keyword evidence="13 16" id="KW-1133">Transmembrane helix</keyword>
<dbReference type="SUPFAM" id="SSF81343">
    <property type="entry name" value="Fumarate reductase respiratory complex transmembrane subunits"/>
    <property type="match status" value="1"/>
</dbReference>
<dbReference type="InterPro" id="IPR014312">
    <property type="entry name" value="Succ_DH_anchor"/>
</dbReference>
<evidence type="ECO:0000256" key="7">
    <source>
        <dbReference type="ARBA" id="ARBA00022448"/>
    </source>
</evidence>
<accession>A0AAF1KKK7</accession>
<evidence type="ECO:0000256" key="11">
    <source>
        <dbReference type="ARBA" id="ARBA00022723"/>
    </source>
</evidence>
<dbReference type="RefSeq" id="WP_211874185.1">
    <property type="nucleotide sequence ID" value="NZ_JAAEDH010000009.1"/>
</dbReference>
<protein>
    <recommendedName>
        <fullName evidence="6">Succinate dehydrogenase hydrophobic membrane anchor subunit</fullName>
    </recommendedName>
</protein>